<keyword evidence="5 7" id="KW-0648">Protein biosynthesis</keyword>
<evidence type="ECO:0000259" key="8">
    <source>
        <dbReference type="Pfam" id="PF00749"/>
    </source>
</evidence>
<evidence type="ECO:0000256" key="2">
    <source>
        <dbReference type="ARBA" id="ARBA00022598"/>
    </source>
</evidence>
<dbReference type="Pfam" id="PF00749">
    <property type="entry name" value="tRNA-synt_1c"/>
    <property type="match status" value="1"/>
</dbReference>
<feature type="domain" description="Glutamyl/glutaminyl-tRNA synthetase class Ib catalytic" evidence="8">
    <location>
        <begin position="18"/>
        <end position="309"/>
    </location>
</feature>
<evidence type="ECO:0000256" key="7">
    <source>
        <dbReference type="RuleBase" id="RU363037"/>
    </source>
</evidence>
<evidence type="ECO:0000256" key="3">
    <source>
        <dbReference type="ARBA" id="ARBA00022741"/>
    </source>
</evidence>
<feature type="domain" description="Aminoacyl-tRNA synthetase class I anticodon-binding" evidence="9">
    <location>
        <begin position="348"/>
        <end position="459"/>
    </location>
</feature>
<comment type="similarity">
    <text evidence="1">Belongs to the class-I aminoacyl-tRNA synthetase family. Glutamate--tRNA ligase type 1 subfamily.</text>
</comment>
<proteinExistence type="inferred from homology"/>
<evidence type="ECO:0000256" key="6">
    <source>
        <dbReference type="ARBA" id="ARBA00023146"/>
    </source>
</evidence>
<reference evidence="10 11" key="1">
    <citation type="journal article" date="2019" name="Nat. Med.">
        <title>A library of human gut bacterial isolates paired with longitudinal multiomics data enables mechanistic microbiome research.</title>
        <authorList>
            <person name="Poyet M."/>
            <person name="Groussin M."/>
            <person name="Gibbons S.M."/>
            <person name="Avila-Pacheco J."/>
            <person name="Jiang X."/>
            <person name="Kearney S.M."/>
            <person name="Perrotta A.R."/>
            <person name="Berdy B."/>
            <person name="Zhao S."/>
            <person name="Lieberman T.D."/>
            <person name="Swanson P.K."/>
            <person name="Smith M."/>
            <person name="Roesemann S."/>
            <person name="Alexander J.E."/>
            <person name="Rich S.A."/>
            <person name="Livny J."/>
            <person name="Vlamakis H."/>
            <person name="Clish C."/>
            <person name="Bullock K."/>
            <person name="Deik A."/>
            <person name="Scott J."/>
            <person name="Pierce K.A."/>
            <person name="Xavier R.J."/>
            <person name="Alm E.J."/>
        </authorList>
    </citation>
    <scope>NUCLEOTIDE SEQUENCE [LARGE SCALE GENOMIC DNA]</scope>
    <source>
        <strain evidence="10 11">BIOML-A11</strain>
    </source>
</reference>
<dbReference type="InterPro" id="IPR008925">
    <property type="entry name" value="aa_tRNA-synth_I_cd-bd_sf"/>
</dbReference>
<keyword evidence="4 7" id="KW-0067">ATP-binding</keyword>
<organism evidence="10 11">
    <name type="scientific">Agathobacter rectalis</name>
    <dbReference type="NCBI Taxonomy" id="39491"/>
    <lineage>
        <taxon>Bacteria</taxon>
        <taxon>Bacillati</taxon>
        <taxon>Bacillota</taxon>
        <taxon>Clostridia</taxon>
        <taxon>Lachnospirales</taxon>
        <taxon>Lachnospiraceae</taxon>
        <taxon>Agathobacter</taxon>
    </lineage>
</organism>
<sequence>MNLENRIRVAFVPLKSTFIGLPRALLFNMLFRDSYGGKIILRIDDTDGLRAQPERLKIVFDTLHWLGINWNEGPDIGGEYEPYIQSERKSSYLKATEHLIKKNRAYRCFCNQSANSHGCLRDCKKYSQNEIDNRLSEGQQYCVRYCINNEIESYFDLIHGEIHKELKDISDPVIVRTDGTPTFHLATAVDEGALRITHIIRGVDHIESVFIQQQIMKDLGIKLPQYAHFSIYESEGENIYADNLKGKYDVESLRREGFLGRAVVNFLITSGYMPKGVEDCTLFEYNDFLTSFDLKNFSQSNQFYDFERLISINRKWIRHLPEEQYLSEVEQYFKFVDYSFHVPVQLRLVLKNHIDTLGDLIRKISVLYDQSETMVQVIQNEIGSERVVLKKIYDECVKCSHWTQEDLKSVIVKSAIDFGKKRCYEVFRIALTYKEPFGSILEIAECLGREITISKLSKILELE</sequence>
<dbReference type="InterPro" id="IPR045462">
    <property type="entry name" value="aa-tRNA-synth_I_cd-bd"/>
</dbReference>
<dbReference type="EMBL" id="WKQP01000006">
    <property type="protein sequence ID" value="MSC59718.1"/>
    <property type="molecule type" value="Genomic_DNA"/>
</dbReference>
<gene>
    <name evidence="10" type="ORF">GKE07_05755</name>
</gene>
<evidence type="ECO:0000256" key="5">
    <source>
        <dbReference type="ARBA" id="ARBA00022917"/>
    </source>
</evidence>
<protein>
    <submittedName>
        <fullName evidence="10">Uncharacterized protein</fullName>
    </submittedName>
</protein>
<evidence type="ECO:0000313" key="10">
    <source>
        <dbReference type="EMBL" id="MSC59718.1"/>
    </source>
</evidence>
<dbReference type="GO" id="GO:0005524">
    <property type="term" value="F:ATP binding"/>
    <property type="evidence" value="ECO:0007669"/>
    <property type="project" value="UniProtKB-KW"/>
</dbReference>
<dbReference type="PANTHER" id="PTHR43311">
    <property type="entry name" value="GLUTAMATE--TRNA LIGASE"/>
    <property type="match status" value="1"/>
</dbReference>
<evidence type="ECO:0000259" key="9">
    <source>
        <dbReference type="Pfam" id="PF19269"/>
    </source>
</evidence>
<dbReference type="InterPro" id="IPR014729">
    <property type="entry name" value="Rossmann-like_a/b/a_fold"/>
</dbReference>
<dbReference type="GO" id="GO:0000049">
    <property type="term" value="F:tRNA binding"/>
    <property type="evidence" value="ECO:0007669"/>
    <property type="project" value="InterPro"/>
</dbReference>
<dbReference type="PRINTS" id="PR00987">
    <property type="entry name" value="TRNASYNTHGLU"/>
</dbReference>
<accession>A0A6L5T7H3</accession>
<keyword evidence="3 7" id="KW-0547">Nucleotide-binding</keyword>
<keyword evidence="2 7" id="KW-0436">Ligase</keyword>
<evidence type="ECO:0000256" key="4">
    <source>
        <dbReference type="ARBA" id="ARBA00022840"/>
    </source>
</evidence>
<dbReference type="Pfam" id="PF19269">
    <property type="entry name" value="Anticodon_2"/>
    <property type="match status" value="1"/>
</dbReference>
<dbReference type="Proteomes" id="UP000479563">
    <property type="component" value="Unassembled WGS sequence"/>
</dbReference>
<dbReference type="InterPro" id="IPR020751">
    <property type="entry name" value="aa-tRNA-synth_I_codon-bd_sub2"/>
</dbReference>
<dbReference type="InterPro" id="IPR000924">
    <property type="entry name" value="Glu/Gln-tRNA-synth"/>
</dbReference>
<name>A0A6L5T7H3_9FIRM</name>
<dbReference type="GO" id="GO:0004818">
    <property type="term" value="F:glutamate-tRNA ligase activity"/>
    <property type="evidence" value="ECO:0007669"/>
    <property type="project" value="TreeGrafter"/>
</dbReference>
<keyword evidence="6 7" id="KW-0030">Aminoacyl-tRNA synthetase</keyword>
<dbReference type="Gene3D" id="1.10.10.350">
    <property type="match status" value="1"/>
</dbReference>
<dbReference type="PANTHER" id="PTHR43311:SF2">
    <property type="entry name" value="GLUTAMATE--TRNA LIGASE, MITOCHONDRIAL-RELATED"/>
    <property type="match status" value="1"/>
</dbReference>
<dbReference type="GO" id="GO:0006424">
    <property type="term" value="P:glutamyl-tRNA aminoacylation"/>
    <property type="evidence" value="ECO:0007669"/>
    <property type="project" value="TreeGrafter"/>
</dbReference>
<dbReference type="SUPFAM" id="SSF52374">
    <property type="entry name" value="Nucleotidylyl transferase"/>
    <property type="match status" value="1"/>
</dbReference>
<evidence type="ECO:0000313" key="11">
    <source>
        <dbReference type="Proteomes" id="UP000479563"/>
    </source>
</evidence>
<dbReference type="InterPro" id="IPR049940">
    <property type="entry name" value="GluQ/Sye"/>
</dbReference>
<dbReference type="AlphaFoldDB" id="A0A6L5T7H3"/>
<dbReference type="InterPro" id="IPR020058">
    <property type="entry name" value="Glu/Gln-tRNA-synth_Ib_cat-dom"/>
</dbReference>
<comment type="caution">
    <text evidence="10">The sequence shown here is derived from an EMBL/GenBank/DDBJ whole genome shotgun (WGS) entry which is preliminary data.</text>
</comment>
<dbReference type="Gene3D" id="3.40.50.620">
    <property type="entry name" value="HUPs"/>
    <property type="match status" value="1"/>
</dbReference>
<evidence type="ECO:0000256" key="1">
    <source>
        <dbReference type="ARBA" id="ARBA00007894"/>
    </source>
</evidence>
<dbReference type="SUPFAM" id="SSF48163">
    <property type="entry name" value="An anticodon-binding domain of class I aminoacyl-tRNA synthetases"/>
    <property type="match status" value="1"/>
</dbReference>